<dbReference type="Gene3D" id="3.40.960.10">
    <property type="entry name" value="VSR Endonuclease"/>
    <property type="match status" value="1"/>
</dbReference>
<reference evidence="1 2" key="2">
    <citation type="submission" date="2008-10" db="EMBL/GenBank/DDBJ databases">
        <authorList>
            <person name="Fulton L."/>
            <person name="Clifton S."/>
            <person name="Fulton B."/>
            <person name="Xu J."/>
            <person name="Minx P."/>
            <person name="Pepin K.H."/>
            <person name="Johnson M."/>
            <person name="Thiruvilangam P."/>
            <person name="Bhonagiri V."/>
            <person name="Nash W.E."/>
            <person name="Mardis E.R."/>
            <person name="Wilson R.K."/>
        </authorList>
    </citation>
    <scope>NUCLEOTIDE SEQUENCE [LARGE SCALE GENOMIC DNA]</scope>
    <source>
        <strain evidence="1 2">DSM 13279</strain>
    </source>
</reference>
<proteinExistence type="predicted"/>
<dbReference type="GeneID" id="98002360"/>
<gene>
    <name evidence="1" type="ORF">COLSTE_02314</name>
</gene>
<comment type="caution">
    <text evidence="1">The sequence shown here is derived from an EMBL/GenBank/DDBJ whole genome shotgun (WGS) entry which is preliminary data.</text>
</comment>
<dbReference type="RefSeq" id="WP_006721939.1">
    <property type="nucleotide sequence ID" value="NZ_CP085935.1"/>
</dbReference>
<sequence>MHGEKDILFGLSSFRLHRIPYQVLMLCPPIPPLWDNVRDPLLPKHPVIHEILGSPLHVLVTNRKDRRTAKNVRTHLVESRLPAGAIVDSVLGVQTCSPLFTLLTLARDLNTIELAMAMYEFCGNFSVFKPSEAIEGLLKTPEAAELNRQPGAWKRVRSSAATTSGKTSSLWMRPPLVSLDELHSALDEYPHFHGKTRFREAANLVTGVTSSPFEAQLSMLLALPESMGGKGMPLFTNNAKIALTKEARKMYPHNFIRADLLFEGNESRPDIDVECQGSIIHENEKQAISDSDRSTALASMNIEVLWITYEKVSNASTFQSIAGLIAKRIDYPLPESTGEALRRENELRRNLMIDWSTLGGRPM</sequence>
<dbReference type="eggNOG" id="COG2852">
    <property type="taxonomic scope" value="Bacteria"/>
</dbReference>
<protein>
    <recommendedName>
        <fullName evidence="3">DUF559 domain-containing protein</fullName>
    </recommendedName>
</protein>
<dbReference type="AlphaFoldDB" id="B6GDW8"/>
<dbReference type="EMBL" id="ABXJ01000131">
    <property type="protein sequence ID" value="EEA89538.1"/>
    <property type="molecule type" value="Genomic_DNA"/>
</dbReference>
<evidence type="ECO:0000313" key="1">
    <source>
        <dbReference type="EMBL" id="EEA89538.1"/>
    </source>
</evidence>
<organism evidence="1 2">
    <name type="scientific">Collinsella stercoris DSM 13279</name>
    <dbReference type="NCBI Taxonomy" id="445975"/>
    <lineage>
        <taxon>Bacteria</taxon>
        <taxon>Bacillati</taxon>
        <taxon>Actinomycetota</taxon>
        <taxon>Coriobacteriia</taxon>
        <taxon>Coriobacteriales</taxon>
        <taxon>Coriobacteriaceae</taxon>
        <taxon>Collinsella</taxon>
    </lineage>
</organism>
<evidence type="ECO:0000313" key="2">
    <source>
        <dbReference type="Proteomes" id="UP000003560"/>
    </source>
</evidence>
<keyword evidence="2" id="KW-1185">Reference proteome</keyword>
<name>B6GDW8_9ACTN</name>
<reference evidence="1 2" key="1">
    <citation type="submission" date="2008-10" db="EMBL/GenBank/DDBJ databases">
        <title>Draft genome sequence of Collinsella stercoris (DSM 13279).</title>
        <authorList>
            <person name="Sudarsanam P."/>
            <person name="Ley R."/>
            <person name="Guruge J."/>
            <person name="Turnbaugh P.J."/>
            <person name="Mahowald M."/>
            <person name="Liep D."/>
            <person name="Gordon J."/>
        </authorList>
    </citation>
    <scope>NUCLEOTIDE SEQUENCE [LARGE SCALE GENOMIC DNA]</scope>
    <source>
        <strain evidence="1 2">DSM 13279</strain>
    </source>
</reference>
<dbReference type="HOGENOM" id="CLU_054526_0_0_11"/>
<evidence type="ECO:0008006" key="3">
    <source>
        <dbReference type="Google" id="ProtNLM"/>
    </source>
</evidence>
<accession>B6GDW8</accession>
<dbReference type="Proteomes" id="UP000003560">
    <property type="component" value="Unassembled WGS sequence"/>
</dbReference>
<dbReference type="OrthoDB" id="3191224at2"/>